<organism evidence="14 15">
    <name type="scientific">Halolactibacillus miurensis</name>
    <dbReference type="NCBI Taxonomy" id="306541"/>
    <lineage>
        <taxon>Bacteria</taxon>
        <taxon>Bacillati</taxon>
        <taxon>Bacillota</taxon>
        <taxon>Bacilli</taxon>
        <taxon>Bacillales</taxon>
        <taxon>Bacillaceae</taxon>
        <taxon>Halolactibacillus</taxon>
    </lineage>
</organism>
<dbReference type="GO" id="GO:0045259">
    <property type="term" value="C:proton-transporting ATP synthase complex"/>
    <property type="evidence" value="ECO:0007669"/>
    <property type="project" value="UniProtKB-KW"/>
</dbReference>
<keyword evidence="8 11" id="KW-0406">Ion transport</keyword>
<dbReference type="Proteomes" id="UP000199139">
    <property type="component" value="Unassembled WGS sequence"/>
</dbReference>
<reference evidence="13 16" key="2">
    <citation type="submission" date="2019-07" db="EMBL/GenBank/DDBJ databases">
        <title>Whole genome shotgun sequence of Halolactibacillus miurensis NBRC 100873.</title>
        <authorList>
            <person name="Hosoyama A."/>
            <person name="Uohara A."/>
            <person name="Ohji S."/>
            <person name="Ichikawa N."/>
        </authorList>
    </citation>
    <scope>NUCLEOTIDE SEQUENCE [LARGE SCALE GENOMIC DNA]</scope>
    <source>
        <strain evidence="13 16">NBRC 100873</strain>
    </source>
</reference>
<keyword evidence="9 11" id="KW-0472">Membrane</keyword>
<protein>
    <recommendedName>
        <fullName evidence="11 12">ATP synthase subunit a</fullName>
    </recommendedName>
    <alternativeName>
        <fullName evidence="11">ATP synthase F0 sector subunit a</fullName>
    </alternativeName>
    <alternativeName>
        <fullName evidence="11">F-ATPase subunit 6</fullName>
    </alternativeName>
</protein>
<evidence type="ECO:0000256" key="12">
    <source>
        <dbReference type="RuleBase" id="RU000483"/>
    </source>
</evidence>
<feature type="transmembrane region" description="Helical" evidence="11">
    <location>
        <begin position="117"/>
        <end position="136"/>
    </location>
</feature>
<evidence type="ECO:0000256" key="4">
    <source>
        <dbReference type="ARBA" id="ARBA00022547"/>
    </source>
</evidence>
<evidence type="ECO:0000313" key="15">
    <source>
        <dbReference type="Proteomes" id="UP000199139"/>
    </source>
</evidence>
<dbReference type="AlphaFoldDB" id="A0A1I6UID8"/>
<dbReference type="HAMAP" id="MF_01393">
    <property type="entry name" value="ATP_synth_a_bact"/>
    <property type="match status" value="1"/>
</dbReference>
<dbReference type="PANTHER" id="PTHR42823:SF3">
    <property type="entry name" value="ATP SYNTHASE SUBUNIT A, CHLOROPLASTIC"/>
    <property type="match status" value="1"/>
</dbReference>
<comment type="similarity">
    <text evidence="2 11 12">Belongs to the ATPase A chain family.</text>
</comment>
<evidence type="ECO:0000256" key="9">
    <source>
        <dbReference type="ARBA" id="ARBA00023136"/>
    </source>
</evidence>
<dbReference type="EMBL" id="BJWJ01000028">
    <property type="protein sequence ID" value="GEM05288.1"/>
    <property type="molecule type" value="Genomic_DNA"/>
</dbReference>
<dbReference type="CDD" id="cd00310">
    <property type="entry name" value="ATP-synt_Fo_a_6"/>
    <property type="match status" value="1"/>
</dbReference>
<feature type="transmembrane region" description="Helical" evidence="11">
    <location>
        <begin position="20"/>
        <end position="42"/>
    </location>
</feature>
<dbReference type="RefSeq" id="WP_089855278.1">
    <property type="nucleotide sequence ID" value="NZ_BJWJ01000028.1"/>
</dbReference>
<evidence type="ECO:0000256" key="8">
    <source>
        <dbReference type="ARBA" id="ARBA00023065"/>
    </source>
</evidence>
<dbReference type="InterPro" id="IPR045082">
    <property type="entry name" value="ATP_syn_F0_a_bact/chloroplast"/>
</dbReference>
<sequence>MDHGAPIVENIFGIPWLSVNLSTVLMMVISCTVTFFVAFFLTRNLKMKPTGKQNFIEFIVDFVKGIINDSMDWRTGKKFLPLALTLITFIFISNILGIIVTGIFNGNVWWKSPTADAGVTLTLAAFIIILTNYYGIKMRGTKKYAKGFISPVSFMLPFKIIEEFTNTMTLGFRLYGNIFAGEVLLSLLASMASVTLVGAIIPMILWQGFSLFVGAIQAFIFTTLSMVYMSHKVIDDH</sequence>
<dbReference type="PROSITE" id="PS00449">
    <property type="entry name" value="ATPASE_A"/>
    <property type="match status" value="1"/>
</dbReference>
<keyword evidence="4 11" id="KW-0138">CF(0)</keyword>
<evidence type="ECO:0000256" key="6">
    <source>
        <dbReference type="ARBA" id="ARBA00022781"/>
    </source>
</evidence>
<keyword evidence="5 11" id="KW-0812">Transmembrane</keyword>
<dbReference type="Gene3D" id="1.20.120.220">
    <property type="entry name" value="ATP synthase, F0 complex, subunit A"/>
    <property type="match status" value="1"/>
</dbReference>
<dbReference type="InterPro" id="IPR035908">
    <property type="entry name" value="F0_ATP_A_sf"/>
</dbReference>
<keyword evidence="16" id="KW-1185">Reference proteome</keyword>
<name>A0A1I6UID8_9BACI</name>
<proteinExistence type="inferred from homology"/>
<feature type="transmembrane region" description="Helical" evidence="11">
    <location>
        <begin position="211"/>
        <end position="229"/>
    </location>
</feature>
<gene>
    <name evidence="11 13" type="primary">atpB</name>
    <name evidence="13" type="ORF">HMI01_22760</name>
    <name evidence="14" type="ORF">SAMN05421668_12712</name>
</gene>
<dbReference type="STRING" id="306541.SAMN05421668_12712"/>
<evidence type="ECO:0000313" key="16">
    <source>
        <dbReference type="Proteomes" id="UP000321773"/>
    </source>
</evidence>
<dbReference type="NCBIfam" id="NF004479">
    <property type="entry name" value="PRK05815.1-4"/>
    <property type="match status" value="1"/>
</dbReference>
<keyword evidence="10 11" id="KW-0066">ATP synthesis</keyword>
<dbReference type="Pfam" id="PF00119">
    <property type="entry name" value="ATP-synt_A"/>
    <property type="match status" value="1"/>
</dbReference>
<dbReference type="GO" id="GO:0046933">
    <property type="term" value="F:proton-transporting ATP synthase activity, rotational mechanism"/>
    <property type="evidence" value="ECO:0007669"/>
    <property type="project" value="UniProtKB-UniRule"/>
</dbReference>
<evidence type="ECO:0000256" key="11">
    <source>
        <dbReference type="HAMAP-Rule" id="MF_01393"/>
    </source>
</evidence>
<dbReference type="InterPro" id="IPR000568">
    <property type="entry name" value="ATP_synth_F0_asu"/>
</dbReference>
<comment type="function">
    <text evidence="11 12">Key component of the proton channel; it plays a direct role in the translocation of protons across the membrane.</text>
</comment>
<dbReference type="InterPro" id="IPR023011">
    <property type="entry name" value="ATP_synth_F0_asu_AS"/>
</dbReference>
<dbReference type="SUPFAM" id="SSF81336">
    <property type="entry name" value="F1F0 ATP synthase subunit A"/>
    <property type="match status" value="1"/>
</dbReference>
<dbReference type="PANTHER" id="PTHR42823">
    <property type="entry name" value="ATP SYNTHASE SUBUNIT A, CHLOROPLASTIC"/>
    <property type="match status" value="1"/>
</dbReference>
<evidence type="ECO:0000313" key="13">
    <source>
        <dbReference type="EMBL" id="GEM05288.1"/>
    </source>
</evidence>
<evidence type="ECO:0000256" key="10">
    <source>
        <dbReference type="ARBA" id="ARBA00023310"/>
    </source>
</evidence>
<accession>A0A1I6UID8</accession>
<feature type="transmembrane region" description="Helical" evidence="11">
    <location>
        <begin position="183"/>
        <end position="205"/>
    </location>
</feature>
<evidence type="ECO:0000256" key="3">
    <source>
        <dbReference type="ARBA" id="ARBA00022448"/>
    </source>
</evidence>
<dbReference type="Proteomes" id="UP000321773">
    <property type="component" value="Unassembled WGS sequence"/>
</dbReference>
<dbReference type="OrthoDB" id="9789241at2"/>
<keyword evidence="3 11" id="KW-0813">Transport</keyword>
<dbReference type="PRINTS" id="PR00123">
    <property type="entry name" value="ATPASEA"/>
</dbReference>
<reference evidence="14 15" key="1">
    <citation type="submission" date="2016-10" db="EMBL/GenBank/DDBJ databases">
        <authorList>
            <person name="de Groot N.N."/>
        </authorList>
    </citation>
    <scope>NUCLEOTIDE SEQUENCE [LARGE SCALE GENOMIC DNA]</scope>
    <source>
        <strain evidence="14 15">DSM 17074</strain>
    </source>
</reference>
<feature type="transmembrane region" description="Helical" evidence="11">
    <location>
        <begin position="79"/>
        <end position="105"/>
    </location>
</feature>
<evidence type="ECO:0000313" key="14">
    <source>
        <dbReference type="EMBL" id="SFT01215.1"/>
    </source>
</evidence>
<evidence type="ECO:0000256" key="2">
    <source>
        <dbReference type="ARBA" id="ARBA00006810"/>
    </source>
</evidence>
<dbReference type="EMBL" id="FPAI01000027">
    <property type="protein sequence ID" value="SFT01215.1"/>
    <property type="molecule type" value="Genomic_DNA"/>
</dbReference>
<keyword evidence="6 11" id="KW-0375">Hydrogen ion transport</keyword>
<evidence type="ECO:0000256" key="7">
    <source>
        <dbReference type="ARBA" id="ARBA00022989"/>
    </source>
</evidence>
<dbReference type="GO" id="GO:0042777">
    <property type="term" value="P:proton motive force-driven plasma membrane ATP synthesis"/>
    <property type="evidence" value="ECO:0007669"/>
    <property type="project" value="TreeGrafter"/>
</dbReference>
<evidence type="ECO:0000256" key="1">
    <source>
        <dbReference type="ARBA" id="ARBA00004141"/>
    </source>
</evidence>
<dbReference type="NCBIfam" id="TIGR01131">
    <property type="entry name" value="ATP_synt_6_or_A"/>
    <property type="match status" value="1"/>
</dbReference>
<keyword evidence="11" id="KW-1003">Cell membrane</keyword>
<comment type="subcellular location">
    <subcellularLocation>
        <location evidence="11 12">Cell membrane</location>
        <topology evidence="11 12">Multi-pass membrane protein</topology>
    </subcellularLocation>
    <subcellularLocation>
        <location evidence="1">Membrane</location>
        <topology evidence="1">Multi-pass membrane protein</topology>
    </subcellularLocation>
</comment>
<dbReference type="GO" id="GO:0005886">
    <property type="term" value="C:plasma membrane"/>
    <property type="evidence" value="ECO:0007669"/>
    <property type="project" value="UniProtKB-SubCell"/>
</dbReference>
<evidence type="ECO:0000256" key="5">
    <source>
        <dbReference type="ARBA" id="ARBA00022692"/>
    </source>
</evidence>
<keyword evidence="7 11" id="KW-1133">Transmembrane helix</keyword>